<gene>
    <name evidence="1" type="ORF">MEDL_53334</name>
</gene>
<reference evidence="1" key="1">
    <citation type="submission" date="2021-03" db="EMBL/GenBank/DDBJ databases">
        <authorList>
            <person name="Bekaert M."/>
        </authorList>
    </citation>
    <scope>NUCLEOTIDE SEQUENCE</scope>
</reference>
<evidence type="ECO:0000313" key="2">
    <source>
        <dbReference type="Proteomes" id="UP000683360"/>
    </source>
</evidence>
<sequence>MAESLGFKGTLKLKPGSVPTIVKPGPGLRDSIVAFIGEKNDVGSKISGVKRKSVVEHRRCAPKKDKPSTVEHQEQKQDFSSIDMIEVNYIECTFRPSESFNMLTVKDHSYSKSKDNTLNASHEEDNSILQPHTTHATTFNLISSTPTKHDFVEAYSARDTCTAHKNESFLDETCISLPHEDSIDRDYIIDSEESECDSVEQVILTPEQLYIKENKYLVFESAFETLVEMLKCNLCGCPVDPNDTIKDLTGSTVLTLNVFCTSGHLITKWSSQPFVGKMPVGNLRVSAATLFSGQTFTHLSQFSEFLNMKFISHTTFKKIQRDCLMPVVKHTWSLLQKVELDKIKQGTSFRLAGDGRCDSPGLSAKYCTYSLLDIETQHIVMFVVVEVTETGSSSKMEIEGFRTCMTYLLDQRFTIDVLATDRHVQIRSIMKKEFSNVDHQFDVWHLCKSLKKKLTGKAKSKGCEDLNIWIEAICNHLWWCASNCEGDKILLEESWLSICDHIVNTHTFEGKLFKQCADTFIPTDVAAKKKWLVRESKAHKTLKEVVLDKRLRKDICQLSEFCHTGNLEVYHSLMLKYCPKRQEFDYDQMVTRTTLAVIDHNLNQNRDHKINKNGEKAYKLVCPKATGQWVVKPVFKNKTYQWVYAMMENVLVQKDTLVLPSTKRQNEGNIAPRPAPQKKKELIQNFFSRFDKTSKKFYFTFYSLLNFLLQ</sequence>
<dbReference type="EMBL" id="CAJPWZ010002579">
    <property type="protein sequence ID" value="CAG2241109.1"/>
    <property type="molecule type" value="Genomic_DNA"/>
</dbReference>
<dbReference type="AlphaFoldDB" id="A0A8S3U4I4"/>
<dbReference type="PANTHER" id="PTHR31751:SF42">
    <property type="entry name" value="PROTEIN CBG10204"/>
    <property type="match status" value="1"/>
</dbReference>
<dbReference type="Proteomes" id="UP000683360">
    <property type="component" value="Unassembled WGS sequence"/>
</dbReference>
<comment type="caution">
    <text evidence="1">The sequence shown here is derived from an EMBL/GenBank/DDBJ whole genome shotgun (WGS) entry which is preliminary data.</text>
</comment>
<name>A0A8S3U4I4_MYTED</name>
<organism evidence="1 2">
    <name type="scientific">Mytilus edulis</name>
    <name type="common">Blue mussel</name>
    <dbReference type="NCBI Taxonomy" id="6550"/>
    <lineage>
        <taxon>Eukaryota</taxon>
        <taxon>Metazoa</taxon>
        <taxon>Spiralia</taxon>
        <taxon>Lophotrochozoa</taxon>
        <taxon>Mollusca</taxon>
        <taxon>Bivalvia</taxon>
        <taxon>Autobranchia</taxon>
        <taxon>Pteriomorphia</taxon>
        <taxon>Mytilida</taxon>
        <taxon>Mytiloidea</taxon>
        <taxon>Mytilidae</taxon>
        <taxon>Mytilinae</taxon>
        <taxon>Mytilus</taxon>
    </lineage>
</organism>
<evidence type="ECO:0000313" key="1">
    <source>
        <dbReference type="EMBL" id="CAG2241109.1"/>
    </source>
</evidence>
<accession>A0A8S3U4I4</accession>
<protein>
    <submittedName>
        <fullName evidence="1">Uncharacterized protein</fullName>
    </submittedName>
</protein>
<dbReference type="PANTHER" id="PTHR31751">
    <property type="entry name" value="SI:CH211-108C17.2-RELATED-RELATED"/>
    <property type="match status" value="1"/>
</dbReference>
<keyword evidence="2" id="KW-1185">Reference proteome</keyword>
<proteinExistence type="predicted"/>
<dbReference type="OrthoDB" id="10021186at2759"/>